<keyword evidence="1" id="KW-0812">Transmembrane</keyword>
<keyword evidence="1" id="KW-1133">Transmembrane helix</keyword>
<feature type="transmembrane region" description="Helical" evidence="1">
    <location>
        <begin position="20"/>
        <end position="46"/>
    </location>
</feature>
<keyword evidence="3" id="KW-1185">Reference proteome</keyword>
<dbReference type="GeneID" id="63748544"/>
<dbReference type="Proteomes" id="UP000184383">
    <property type="component" value="Unassembled WGS sequence"/>
</dbReference>
<protein>
    <submittedName>
        <fullName evidence="2">Uncharacterized protein</fullName>
    </submittedName>
</protein>
<evidence type="ECO:0000313" key="3">
    <source>
        <dbReference type="Proteomes" id="UP000184383"/>
    </source>
</evidence>
<keyword evidence="1" id="KW-0472">Membrane</keyword>
<name>A0A1L9RWI3_ASPWE</name>
<gene>
    <name evidence="2" type="ORF">ASPWEDRAFT_25143</name>
</gene>
<evidence type="ECO:0000256" key="1">
    <source>
        <dbReference type="SAM" id="Phobius"/>
    </source>
</evidence>
<sequence>MAWYSLLPPDLIYLESWAVRVFFVLGLLTIVPWAALLVFDIVLYICRMTTYEFPVIGGRAQGMQRPRAPSLNERPSGQRRVFGLRGVEMDSPGDDVYTEEKEGLSYMKFKDGDGEVKWRSPRERVANTT</sequence>
<dbReference type="OrthoDB" id="5309803at2759"/>
<organism evidence="2 3">
    <name type="scientific">Aspergillus wentii DTO 134E9</name>
    <dbReference type="NCBI Taxonomy" id="1073089"/>
    <lineage>
        <taxon>Eukaryota</taxon>
        <taxon>Fungi</taxon>
        <taxon>Dikarya</taxon>
        <taxon>Ascomycota</taxon>
        <taxon>Pezizomycotina</taxon>
        <taxon>Eurotiomycetes</taxon>
        <taxon>Eurotiomycetidae</taxon>
        <taxon>Eurotiales</taxon>
        <taxon>Aspergillaceae</taxon>
        <taxon>Aspergillus</taxon>
        <taxon>Aspergillus subgen. Cremei</taxon>
    </lineage>
</organism>
<proteinExistence type="predicted"/>
<dbReference type="EMBL" id="KV878210">
    <property type="protein sequence ID" value="OJJ39301.1"/>
    <property type="molecule type" value="Genomic_DNA"/>
</dbReference>
<accession>A0A1L9RWI3</accession>
<dbReference type="VEuPathDB" id="FungiDB:ASPWEDRAFT_25143"/>
<dbReference type="AlphaFoldDB" id="A0A1L9RWI3"/>
<dbReference type="RefSeq" id="XP_040692977.1">
    <property type="nucleotide sequence ID" value="XM_040832696.1"/>
</dbReference>
<evidence type="ECO:0000313" key="2">
    <source>
        <dbReference type="EMBL" id="OJJ39301.1"/>
    </source>
</evidence>
<reference evidence="3" key="1">
    <citation type="journal article" date="2017" name="Genome Biol.">
        <title>Comparative genomics reveals high biological diversity and specific adaptations in the industrially and medically important fungal genus Aspergillus.</title>
        <authorList>
            <person name="de Vries R.P."/>
            <person name="Riley R."/>
            <person name="Wiebenga A."/>
            <person name="Aguilar-Osorio G."/>
            <person name="Amillis S."/>
            <person name="Uchima C.A."/>
            <person name="Anderluh G."/>
            <person name="Asadollahi M."/>
            <person name="Askin M."/>
            <person name="Barry K."/>
            <person name="Battaglia E."/>
            <person name="Bayram O."/>
            <person name="Benocci T."/>
            <person name="Braus-Stromeyer S.A."/>
            <person name="Caldana C."/>
            <person name="Canovas D."/>
            <person name="Cerqueira G.C."/>
            <person name="Chen F."/>
            <person name="Chen W."/>
            <person name="Choi C."/>
            <person name="Clum A."/>
            <person name="Dos Santos R.A."/>
            <person name="Damasio A.R."/>
            <person name="Diallinas G."/>
            <person name="Emri T."/>
            <person name="Fekete E."/>
            <person name="Flipphi M."/>
            <person name="Freyberg S."/>
            <person name="Gallo A."/>
            <person name="Gournas C."/>
            <person name="Habgood R."/>
            <person name="Hainaut M."/>
            <person name="Harispe M.L."/>
            <person name="Henrissat B."/>
            <person name="Hilden K.S."/>
            <person name="Hope R."/>
            <person name="Hossain A."/>
            <person name="Karabika E."/>
            <person name="Karaffa L."/>
            <person name="Karanyi Z."/>
            <person name="Krasevec N."/>
            <person name="Kuo A."/>
            <person name="Kusch H."/>
            <person name="LaButti K."/>
            <person name="Lagendijk E.L."/>
            <person name="Lapidus A."/>
            <person name="Levasseur A."/>
            <person name="Lindquist E."/>
            <person name="Lipzen A."/>
            <person name="Logrieco A.F."/>
            <person name="MacCabe A."/>
            <person name="Maekelae M.R."/>
            <person name="Malavazi I."/>
            <person name="Melin P."/>
            <person name="Meyer V."/>
            <person name="Mielnichuk N."/>
            <person name="Miskei M."/>
            <person name="Molnar A.P."/>
            <person name="Mule G."/>
            <person name="Ngan C.Y."/>
            <person name="Orejas M."/>
            <person name="Orosz E."/>
            <person name="Ouedraogo J.P."/>
            <person name="Overkamp K.M."/>
            <person name="Park H.-S."/>
            <person name="Perrone G."/>
            <person name="Piumi F."/>
            <person name="Punt P.J."/>
            <person name="Ram A.F."/>
            <person name="Ramon A."/>
            <person name="Rauscher S."/>
            <person name="Record E."/>
            <person name="Riano-Pachon D.M."/>
            <person name="Robert V."/>
            <person name="Roehrig J."/>
            <person name="Ruller R."/>
            <person name="Salamov A."/>
            <person name="Salih N.S."/>
            <person name="Samson R.A."/>
            <person name="Sandor E."/>
            <person name="Sanguinetti M."/>
            <person name="Schuetze T."/>
            <person name="Sepcic K."/>
            <person name="Shelest E."/>
            <person name="Sherlock G."/>
            <person name="Sophianopoulou V."/>
            <person name="Squina F.M."/>
            <person name="Sun H."/>
            <person name="Susca A."/>
            <person name="Todd R.B."/>
            <person name="Tsang A."/>
            <person name="Unkles S.E."/>
            <person name="van de Wiele N."/>
            <person name="van Rossen-Uffink D."/>
            <person name="Oliveira J.V."/>
            <person name="Vesth T.C."/>
            <person name="Visser J."/>
            <person name="Yu J.-H."/>
            <person name="Zhou M."/>
            <person name="Andersen M.R."/>
            <person name="Archer D.B."/>
            <person name="Baker S.E."/>
            <person name="Benoit I."/>
            <person name="Brakhage A.A."/>
            <person name="Braus G.H."/>
            <person name="Fischer R."/>
            <person name="Frisvad J.C."/>
            <person name="Goldman G.H."/>
            <person name="Houbraken J."/>
            <person name="Oakley B."/>
            <person name="Pocsi I."/>
            <person name="Scazzocchio C."/>
            <person name="Seiboth B."/>
            <person name="vanKuyk P.A."/>
            <person name="Wortman J."/>
            <person name="Dyer P.S."/>
            <person name="Grigoriev I.V."/>
        </authorList>
    </citation>
    <scope>NUCLEOTIDE SEQUENCE [LARGE SCALE GENOMIC DNA]</scope>
    <source>
        <strain evidence="3">DTO 134E9</strain>
    </source>
</reference>